<dbReference type="InterPro" id="IPR025877">
    <property type="entry name" value="MobA-like_NTP_Trfase"/>
</dbReference>
<evidence type="ECO:0000256" key="4">
    <source>
        <dbReference type="ARBA" id="ARBA00022741"/>
    </source>
</evidence>
<comment type="subcellular location">
    <subcellularLocation>
        <location evidence="8">Cytoplasm</location>
    </subcellularLocation>
</comment>
<evidence type="ECO:0000256" key="7">
    <source>
        <dbReference type="ARBA" id="ARBA00023150"/>
    </source>
</evidence>
<evidence type="ECO:0000259" key="9">
    <source>
        <dbReference type="Pfam" id="PF12804"/>
    </source>
</evidence>
<feature type="domain" description="MobA-like NTP transferase" evidence="9">
    <location>
        <begin position="11"/>
        <end position="175"/>
    </location>
</feature>
<dbReference type="NCBIfam" id="NF002741">
    <property type="entry name" value="PRK02726.1"/>
    <property type="match status" value="1"/>
</dbReference>
<gene>
    <name evidence="8" type="primary">mobA</name>
    <name evidence="10" type="ORF">KA717_20825</name>
</gene>
<keyword evidence="10" id="KW-0548">Nucleotidyltransferase</keyword>
<dbReference type="PANTHER" id="PTHR19136:SF81">
    <property type="entry name" value="MOLYBDENUM COFACTOR GUANYLYLTRANSFERASE"/>
    <property type="match status" value="1"/>
</dbReference>
<keyword evidence="3 8" id="KW-0479">Metal-binding</keyword>
<comment type="function">
    <text evidence="8">Transfers a GMP moiety from GTP to Mo-molybdopterin (Mo-MPT) cofactor (Moco or molybdenum cofactor) to form Mo-molybdopterin guanine dinucleotide (Mo-MGD) cofactor.</text>
</comment>
<dbReference type="SUPFAM" id="SSF53448">
    <property type="entry name" value="Nucleotide-diphospho-sugar transferases"/>
    <property type="match status" value="1"/>
</dbReference>
<reference evidence="10" key="1">
    <citation type="submission" date="2021-04" db="EMBL/GenBank/DDBJ databases">
        <title>Genome sequence of Woronichinia naegeliana from Washington state freshwater lake bloom.</title>
        <authorList>
            <person name="Dreher T.W."/>
        </authorList>
    </citation>
    <scope>NUCLEOTIDE SEQUENCE</scope>
    <source>
        <strain evidence="10">WA131</strain>
    </source>
</reference>
<comment type="catalytic activity">
    <reaction evidence="8">
        <text>Mo-molybdopterin + GTP + H(+) = Mo-molybdopterin guanine dinucleotide + diphosphate</text>
        <dbReference type="Rhea" id="RHEA:34243"/>
        <dbReference type="ChEBI" id="CHEBI:15378"/>
        <dbReference type="ChEBI" id="CHEBI:33019"/>
        <dbReference type="ChEBI" id="CHEBI:37565"/>
        <dbReference type="ChEBI" id="CHEBI:71302"/>
        <dbReference type="ChEBI" id="CHEBI:71310"/>
        <dbReference type="EC" id="2.7.7.77"/>
    </reaction>
</comment>
<accession>A0A977KRZ0</accession>
<feature type="binding site" evidence="8">
    <location>
        <begin position="14"/>
        <end position="16"/>
    </location>
    <ligand>
        <name>GTP</name>
        <dbReference type="ChEBI" id="CHEBI:37565"/>
    </ligand>
</feature>
<dbReference type="GO" id="GO:0046872">
    <property type="term" value="F:metal ion binding"/>
    <property type="evidence" value="ECO:0007669"/>
    <property type="project" value="UniProtKB-KW"/>
</dbReference>
<evidence type="ECO:0000256" key="8">
    <source>
        <dbReference type="HAMAP-Rule" id="MF_00316"/>
    </source>
</evidence>
<dbReference type="GO" id="GO:0061603">
    <property type="term" value="F:molybdenum cofactor guanylyltransferase activity"/>
    <property type="evidence" value="ECO:0007669"/>
    <property type="project" value="UniProtKB-EC"/>
</dbReference>
<dbReference type="HAMAP" id="MF_00316">
    <property type="entry name" value="MobA"/>
    <property type="match status" value="1"/>
</dbReference>
<protein>
    <recommendedName>
        <fullName evidence="8">Probable molybdenum cofactor guanylyltransferase</fullName>
        <shortName evidence="8">MoCo guanylyltransferase</shortName>
        <ecNumber evidence="8">2.7.7.77</ecNumber>
    </recommendedName>
    <alternativeName>
        <fullName evidence="8">GTP:molybdopterin guanylyltransferase</fullName>
    </alternativeName>
    <alternativeName>
        <fullName evidence="8">Mo-MPT guanylyltransferase</fullName>
    </alternativeName>
    <alternativeName>
        <fullName evidence="8">Molybdopterin guanylyltransferase</fullName>
    </alternativeName>
    <alternativeName>
        <fullName evidence="8">Molybdopterin-guanine dinucleotide synthase</fullName>
        <shortName evidence="8">MGD synthase</shortName>
    </alternativeName>
</protein>
<dbReference type="PANTHER" id="PTHR19136">
    <property type="entry name" value="MOLYBDENUM COFACTOR GUANYLYLTRANSFERASE"/>
    <property type="match status" value="1"/>
</dbReference>
<dbReference type="Gene3D" id="3.90.550.10">
    <property type="entry name" value="Spore Coat Polysaccharide Biosynthesis Protein SpsA, Chain A"/>
    <property type="match status" value="1"/>
</dbReference>
<evidence type="ECO:0000256" key="5">
    <source>
        <dbReference type="ARBA" id="ARBA00022842"/>
    </source>
</evidence>
<feature type="binding site" evidence="8">
    <location>
        <position position="108"/>
    </location>
    <ligand>
        <name>Mg(2+)</name>
        <dbReference type="ChEBI" id="CHEBI:18420"/>
    </ligand>
</feature>
<evidence type="ECO:0000313" key="10">
    <source>
        <dbReference type="EMBL" id="UXE58502.1"/>
    </source>
</evidence>
<evidence type="ECO:0000256" key="2">
    <source>
        <dbReference type="ARBA" id="ARBA00022679"/>
    </source>
</evidence>
<keyword evidence="2 8" id="KW-0808">Transferase</keyword>
<feature type="binding site" evidence="8">
    <location>
        <position position="26"/>
    </location>
    <ligand>
        <name>GTP</name>
        <dbReference type="ChEBI" id="CHEBI:37565"/>
    </ligand>
</feature>
<comment type="cofactor">
    <cofactor evidence="8">
        <name>Mg(2+)</name>
        <dbReference type="ChEBI" id="CHEBI:18420"/>
    </cofactor>
</comment>
<keyword evidence="6 8" id="KW-0342">GTP-binding</keyword>
<dbReference type="KEGG" id="wna:KA717_20825"/>
<sequence>MTIFPLVDLTAIILAGGQSSRMGQDKALLSRNGIPLLTRICQVAQSVAPTVYVVTPWVERYQMVVPEDCHLLPECWPPDCQRSPGPLWGFSQALPFCQTTWVLLLACDLPCLTVADLQTISQYLISFIPISATTMAILPRSNQGWEPLCGFYRTACGAELTQFLNQGGRSFQQWLSQQSVAELPTSHRRFLFNCNTPEDWLRLE</sequence>
<dbReference type="GO" id="GO:0005737">
    <property type="term" value="C:cytoplasm"/>
    <property type="evidence" value="ECO:0007669"/>
    <property type="project" value="UniProtKB-SubCell"/>
</dbReference>
<organism evidence="10">
    <name type="scientific">Woronichinia naegeliana WA131</name>
    <dbReference type="NCBI Taxonomy" id="2824559"/>
    <lineage>
        <taxon>Bacteria</taxon>
        <taxon>Bacillati</taxon>
        <taxon>Cyanobacteriota</taxon>
        <taxon>Cyanophyceae</taxon>
        <taxon>Synechococcales</taxon>
        <taxon>Coelosphaeriaceae</taxon>
        <taxon>Woronichinia</taxon>
    </lineage>
</organism>
<evidence type="ECO:0000256" key="6">
    <source>
        <dbReference type="ARBA" id="ARBA00023134"/>
    </source>
</evidence>
<dbReference type="Proteomes" id="UP001065613">
    <property type="component" value="Chromosome"/>
</dbReference>
<keyword evidence="4 8" id="KW-0547">Nucleotide-binding</keyword>
<keyword evidence="7 8" id="KW-0501">Molybdenum cofactor biosynthesis</keyword>
<name>A0A977KRZ0_9CYAN</name>
<evidence type="ECO:0000256" key="1">
    <source>
        <dbReference type="ARBA" id="ARBA00022490"/>
    </source>
</evidence>
<keyword evidence="1 8" id="KW-0963">Cytoplasm</keyword>
<dbReference type="GO" id="GO:0006777">
    <property type="term" value="P:Mo-molybdopterin cofactor biosynthetic process"/>
    <property type="evidence" value="ECO:0007669"/>
    <property type="project" value="UniProtKB-KW"/>
</dbReference>
<comment type="similarity">
    <text evidence="8">Belongs to the MobA family.</text>
</comment>
<dbReference type="InterPro" id="IPR029044">
    <property type="entry name" value="Nucleotide-diphossugar_trans"/>
</dbReference>
<comment type="domain">
    <text evidence="8">The N-terminal domain determines nucleotide recognition and specific binding, while the C-terminal domain determines the specific binding to the target protein.</text>
</comment>
<keyword evidence="5 8" id="KW-0460">Magnesium</keyword>
<dbReference type="EMBL" id="CP073041">
    <property type="protein sequence ID" value="UXE58502.1"/>
    <property type="molecule type" value="Genomic_DNA"/>
</dbReference>
<dbReference type="AlphaFoldDB" id="A0A977KRZ0"/>
<dbReference type="Pfam" id="PF12804">
    <property type="entry name" value="NTP_transf_3"/>
    <property type="match status" value="1"/>
</dbReference>
<feature type="binding site" evidence="8">
    <location>
        <position position="108"/>
    </location>
    <ligand>
        <name>GTP</name>
        <dbReference type="ChEBI" id="CHEBI:37565"/>
    </ligand>
</feature>
<proteinExistence type="inferred from homology"/>
<dbReference type="EC" id="2.7.7.77" evidence="8"/>
<dbReference type="CDD" id="cd02503">
    <property type="entry name" value="MobA"/>
    <property type="match status" value="1"/>
</dbReference>
<dbReference type="InterPro" id="IPR013482">
    <property type="entry name" value="Molybde_CF_guanTrfase"/>
</dbReference>
<evidence type="ECO:0000256" key="3">
    <source>
        <dbReference type="ARBA" id="ARBA00022723"/>
    </source>
</evidence>
<dbReference type="GO" id="GO:0005525">
    <property type="term" value="F:GTP binding"/>
    <property type="evidence" value="ECO:0007669"/>
    <property type="project" value="UniProtKB-UniRule"/>
</dbReference>
<comment type="caution">
    <text evidence="8">Lacks conserved residue(s) required for the propagation of feature annotation.</text>
</comment>